<evidence type="ECO:0000313" key="2">
    <source>
        <dbReference type="Proteomes" id="UP000604046"/>
    </source>
</evidence>
<accession>A0A812LNH5</accession>
<sequence>MQKALPPRTPQIRWRRMGGMGGRRQELETPSHLVMTQDGSVELRPDSSASKDVYRKLACISIPETGFWRGLELLLMEELWGPTGLHYLHPLWSQTTDMVIHCVPARCTSAELEGFIRASAPSMPLETKITLPSNRDGTNRRYAFVAHHANLRTTVAALWQQHVPSRPGSGPLKLFPACLQEFYRRLGGGPGDAPLWLTGSTRY</sequence>
<name>A0A812LNH5_9DINO</name>
<dbReference type="Proteomes" id="UP000604046">
    <property type="component" value="Unassembled WGS sequence"/>
</dbReference>
<dbReference type="AlphaFoldDB" id="A0A812LNH5"/>
<reference evidence="1" key="1">
    <citation type="submission" date="2021-02" db="EMBL/GenBank/DDBJ databases">
        <authorList>
            <person name="Dougan E. K."/>
            <person name="Rhodes N."/>
            <person name="Thang M."/>
            <person name="Chan C."/>
        </authorList>
    </citation>
    <scope>NUCLEOTIDE SEQUENCE</scope>
</reference>
<keyword evidence="2" id="KW-1185">Reference proteome</keyword>
<comment type="caution">
    <text evidence="1">The sequence shown here is derived from an EMBL/GenBank/DDBJ whole genome shotgun (WGS) entry which is preliminary data.</text>
</comment>
<evidence type="ECO:0000313" key="1">
    <source>
        <dbReference type="EMBL" id="CAE7249908.1"/>
    </source>
</evidence>
<proteinExistence type="predicted"/>
<protein>
    <submittedName>
        <fullName evidence="1">Uncharacterized protein</fullName>
    </submittedName>
</protein>
<dbReference type="EMBL" id="CAJNDS010001158">
    <property type="protein sequence ID" value="CAE7249908.1"/>
    <property type="molecule type" value="Genomic_DNA"/>
</dbReference>
<gene>
    <name evidence="1" type="ORF">SNAT2548_LOCUS12222</name>
</gene>
<organism evidence="1 2">
    <name type="scientific">Symbiodinium natans</name>
    <dbReference type="NCBI Taxonomy" id="878477"/>
    <lineage>
        <taxon>Eukaryota</taxon>
        <taxon>Sar</taxon>
        <taxon>Alveolata</taxon>
        <taxon>Dinophyceae</taxon>
        <taxon>Suessiales</taxon>
        <taxon>Symbiodiniaceae</taxon>
        <taxon>Symbiodinium</taxon>
    </lineage>
</organism>
<dbReference type="OrthoDB" id="486055at2759"/>